<protein>
    <submittedName>
        <fullName evidence="1">Uncharacterized protein</fullName>
    </submittedName>
</protein>
<accession>A0AAD5IUQ1</accession>
<dbReference type="Proteomes" id="UP001064489">
    <property type="component" value="Chromosome 5"/>
</dbReference>
<dbReference type="AlphaFoldDB" id="A0AAD5IUQ1"/>
<reference evidence="1" key="1">
    <citation type="journal article" date="2022" name="Plant J.">
        <title>Strategies of tolerance reflected in two North American maple genomes.</title>
        <authorList>
            <person name="McEvoy S.L."/>
            <person name="Sezen U.U."/>
            <person name="Trouern-Trend A."/>
            <person name="McMahon S.M."/>
            <person name="Schaberg P.G."/>
            <person name="Yang J."/>
            <person name="Wegrzyn J.L."/>
            <person name="Swenson N.G."/>
        </authorList>
    </citation>
    <scope>NUCLEOTIDE SEQUENCE</scope>
    <source>
        <strain evidence="1">91603</strain>
    </source>
</reference>
<evidence type="ECO:0000313" key="2">
    <source>
        <dbReference type="Proteomes" id="UP001064489"/>
    </source>
</evidence>
<dbReference type="InterPro" id="IPR032675">
    <property type="entry name" value="LRR_dom_sf"/>
</dbReference>
<proteinExistence type="predicted"/>
<dbReference type="PANTHER" id="PTHR31900:SF30">
    <property type="entry name" value="SUPERFAMILY PROTEIN, PUTATIVE-RELATED"/>
    <property type="match status" value="1"/>
</dbReference>
<evidence type="ECO:0000313" key="1">
    <source>
        <dbReference type="EMBL" id="KAI9177093.1"/>
    </source>
</evidence>
<dbReference type="SUPFAM" id="SSF52047">
    <property type="entry name" value="RNI-like"/>
    <property type="match status" value="1"/>
</dbReference>
<name>A0AAD5IUQ1_ACENE</name>
<comment type="caution">
    <text evidence="1">The sequence shown here is derived from an EMBL/GenBank/DDBJ whole genome shotgun (WGS) entry which is preliminary data.</text>
</comment>
<dbReference type="EMBL" id="JAJSOW010000102">
    <property type="protein sequence ID" value="KAI9177093.1"/>
    <property type="molecule type" value="Genomic_DNA"/>
</dbReference>
<dbReference type="Gene3D" id="3.80.10.10">
    <property type="entry name" value="Ribonuclease Inhibitor"/>
    <property type="match status" value="1"/>
</dbReference>
<sequence>MDKCPALEKVNIHMSPSAASWDVEDMKQEFETDNSLKQEYVQRMTFMGKEVFHAKSLTLSVHLSKETGEEQLLFALPMVQDFEDHLLAFIIAGMASKKCSILSSNRRYSWTNIQSLNFCRCSFLTRIAFQVFVTHVLHHCKDLNLVKLEFYCFDGGLWESLDSINNAIIGTLTSIVFEYAISRRFEELETDVVDNFPPTLFECQTLKTIKLVQPRNFLMGLSSFATLTTLQLYQVEIDLENDTLSGCLNLENLLLIECAVPEDTESVMKVFSISASRLVNLQISGLIYNGLIVINASRLKFFNLNGTYPLFLSMVKCSSLEKVNLHMSPADDDMMPTFETDKLSMQQYICGMILVGKGLYNVKLFTFVHLSKEIGSTWLVGLAPNF</sequence>
<organism evidence="1 2">
    <name type="scientific">Acer negundo</name>
    <name type="common">Box elder</name>
    <dbReference type="NCBI Taxonomy" id="4023"/>
    <lineage>
        <taxon>Eukaryota</taxon>
        <taxon>Viridiplantae</taxon>
        <taxon>Streptophyta</taxon>
        <taxon>Embryophyta</taxon>
        <taxon>Tracheophyta</taxon>
        <taxon>Spermatophyta</taxon>
        <taxon>Magnoliopsida</taxon>
        <taxon>eudicotyledons</taxon>
        <taxon>Gunneridae</taxon>
        <taxon>Pentapetalae</taxon>
        <taxon>rosids</taxon>
        <taxon>malvids</taxon>
        <taxon>Sapindales</taxon>
        <taxon>Sapindaceae</taxon>
        <taxon>Hippocastanoideae</taxon>
        <taxon>Acereae</taxon>
        <taxon>Acer</taxon>
    </lineage>
</organism>
<gene>
    <name evidence="1" type="ORF">LWI28_010963</name>
</gene>
<dbReference type="PANTHER" id="PTHR31900">
    <property type="entry name" value="F-BOX/RNI SUPERFAMILY PROTEIN-RELATED"/>
    <property type="match status" value="1"/>
</dbReference>
<reference evidence="1" key="2">
    <citation type="submission" date="2023-02" db="EMBL/GenBank/DDBJ databases">
        <authorList>
            <person name="Swenson N.G."/>
            <person name="Wegrzyn J.L."/>
            <person name="Mcevoy S.L."/>
        </authorList>
    </citation>
    <scope>NUCLEOTIDE SEQUENCE</scope>
    <source>
        <strain evidence="1">91603</strain>
        <tissue evidence="1">Leaf</tissue>
    </source>
</reference>
<dbReference type="InterPro" id="IPR050232">
    <property type="entry name" value="FBL13/AtMIF1-like"/>
</dbReference>
<keyword evidence="2" id="KW-1185">Reference proteome</keyword>